<dbReference type="InterPro" id="IPR036928">
    <property type="entry name" value="AS_sf"/>
</dbReference>
<accession>A0A8H5FA51</accession>
<dbReference type="PANTHER" id="PTHR42678">
    <property type="entry name" value="AMIDASE"/>
    <property type="match status" value="1"/>
</dbReference>
<dbReference type="Pfam" id="PF01425">
    <property type="entry name" value="Amidase"/>
    <property type="match status" value="1"/>
</dbReference>
<keyword evidence="3" id="KW-1185">Reference proteome</keyword>
<dbReference type="OrthoDB" id="566138at2759"/>
<protein>
    <recommendedName>
        <fullName evidence="1">Amidase domain-containing protein</fullName>
    </recommendedName>
</protein>
<reference evidence="2 3" key="1">
    <citation type="journal article" date="2020" name="ISME J.">
        <title>Uncovering the hidden diversity of litter-decomposition mechanisms in mushroom-forming fungi.</title>
        <authorList>
            <person name="Floudas D."/>
            <person name="Bentzer J."/>
            <person name="Ahren D."/>
            <person name="Johansson T."/>
            <person name="Persson P."/>
            <person name="Tunlid A."/>
        </authorList>
    </citation>
    <scope>NUCLEOTIDE SEQUENCE [LARGE SCALE GENOMIC DNA]</scope>
    <source>
        <strain evidence="2 3">CBS 101986</strain>
    </source>
</reference>
<proteinExistence type="predicted"/>
<evidence type="ECO:0000259" key="1">
    <source>
        <dbReference type="Pfam" id="PF01425"/>
    </source>
</evidence>
<comment type="caution">
    <text evidence="2">The sequence shown here is derived from an EMBL/GenBank/DDBJ whole genome shotgun (WGS) entry which is preliminary data.</text>
</comment>
<dbReference type="Gene3D" id="3.90.1300.10">
    <property type="entry name" value="Amidase signature (AS) domain"/>
    <property type="match status" value="1"/>
</dbReference>
<sequence>MSLPDLYEASVVELQDGLDAGLFTSVDLVKAYFARIDEVNVKGPELRAVIENNPSALAQAAALDEERKGKGKRSLLHGIPVLLKDNIATIASEGMQTTAGSYSLLGSVVPDDAGVACLGWIQRKSNVNDFIGKTNLSEFANFRSAGKGRIPSGWSGRGGQCLGAYFKNENPCGSSSGSGVAASIGLAAVTLGTETDGSIICPSSRNNIVGIKPTVGLTSRSGVIPISEHQDSIGPMTRSVADAAAVLSVIAGPDPKDKITLAQPTPIPDYTKALDARSLKGKRIGVPREAFLDATGPARVDPILLEAFEKALDTMRSLGAVIVDPADLPSASDLADSVKVTENIVLNGDFKVELTAYFESLVENPTGVRSLADLIAYNDNNKHLEQPTGMENQDRLKNAESCNGRNDVFQTALAHNIDAGAKRGIDAALKEYRLDALVLPAAGITTRPSAVTGYPILTVPLGFYPDDQVPVEDEPGHQSYFPGPGAPFGLAFFSTAWSEFDLIGMAYAYEQATKTRLSRRVMDEAIPKTQLSQIYT</sequence>
<evidence type="ECO:0000313" key="2">
    <source>
        <dbReference type="EMBL" id="KAF5329396.1"/>
    </source>
</evidence>
<dbReference type="InterPro" id="IPR023631">
    <property type="entry name" value="Amidase_dom"/>
</dbReference>
<dbReference type="Proteomes" id="UP000567179">
    <property type="component" value="Unassembled WGS sequence"/>
</dbReference>
<name>A0A8H5FA51_9AGAR</name>
<gene>
    <name evidence="2" type="ORF">D9619_009235</name>
</gene>
<evidence type="ECO:0000313" key="3">
    <source>
        <dbReference type="Proteomes" id="UP000567179"/>
    </source>
</evidence>
<dbReference type="EMBL" id="JAACJJ010000002">
    <property type="protein sequence ID" value="KAF5329396.1"/>
    <property type="molecule type" value="Genomic_DNA"/>
</dbReference>
<dbReference type="SUPFAM" id="SSF75304">
    <property type="entry name" value="Amidase signature (AS) enzymes"/>
    <property type="match status" value="1"/>
</dbReference>
<feature type="domain" description="Amidase" evidence="1">
    <location>
        <begin position="27"/>
        <end position="501"/>
    </location>
</feature>
<organism evidence="2 3">
    <name type="scientific">Psilocybe cf. subviscida</name>
    <dbReference type="NCBI Taxonomy" id="2480587"/>
    <lineage>
        <taxon>Eukaryota</taxon>
        <taxon>Fungi</taxon>
        <taxon>Dikarya</taxon>
        <taxon>Basidiomycota</taxon>
        <taxon>Agaricomycotina</taxon>
        <taxon>Agaricomycetes</taxon>
        <taxon>Agaricomycetidae</taxon>
        <taxon>Agaricales</taxon>
        <taxon>Agaricineae</taxon>
        <taxon>Strophariaceae</taxon>
        <taxon>Psilocybe</taxon>
    </lineage>
</organism>
<dbReference type="AlphaFoldDB" id="A0A8H5FA51"/>
<dbReference type="PANTHER" id="PTHR42678:SF34">
    <property type="entry name" value="OS04G0183300 PROTEIN"/>
    <property type="match status" value="1"/>
</dbReference>